<gene>
    <name evidence="6" type="ORF">U27_03970</name>
</gene>
<dbReference type="EMBL" id="DF820465">
    <property type="protein sequence ID" value="GAK57006.1"/>
    <property type="molecule type" value="Genomic_DNA"/>
</dbReference>
<dbReference type="eggNOG" id="COG1216">
    <property type="taxonomic scope" value="Bacteria"/>
</dbReference>
<evidence type="ECO:0000313" key="6">
    <source>
        <dbReference type="EMBL" id="GAK57006.1"/>
    </source>
</evidence>
<keyword evidence="4" id="KW-1133">Transmembrane helix</keyword>
<proteinExistence type="inferred from homology"/>
<dbReference type="PANTHER" id="PTHR43179:SF12">
    <property type="entry name" value="GALACTOFURANOSYLTRANSFERASE GLFT2"/>
    <property type="match status" value="1"/>
</dbReference>
<dbReference type="HOGENOM" id="CLU_023845_4_0_0"/>
<keyword evidence="3 6" id="KW-0808">Transferase</keyword>
<dbReference type="STRING" id="1499967.U27_03970"/>
<keyword evidence="4" id="KW-0812">Transmembrane</keyword>
<organism evidence="6">
    <name type="scientific">Vecturithrix granuli</name>
    <dbReference type="NCBI Taxonomy" id="1499967"/>
    <lineage>
        <taxon>Bacteria</taxon>
        <taxon>Candidatus Moduliflexota</taxon>
        <taxon>Candidatus Vecturitrichia</taxon>
        <taxon>Candidatus Vecturitrichales</taxon>
        <taxon>Candidatus Vecturitrichaceae</taxon>
        <taxon>Candidatus Vecturithrix</taxon>
    </lineage>
</organism>
<sequence length="371" mass="42933">MKQHSLMKRVENIYPKVTVVLPTYNSQKFLDQCLPPLLSMDYANYDILVVDDCSGDSTVEHLRQYYPKIKVIQLQQRSGHSAACNTGILATDARYVYIVEHHTIVTKTALLELVATMLDHPKTAICYSKQLNMYNEREIVVEGKRYAHYIVNQQCERTPFKEACSSETETPVDVTSAGTFSFLLDKEQFSTIGYFDEDYFIHINDYEFTFRAKAAGLKCYYVPASVSYHKSFVSTASDYNFRGGKKYPDCRTFFIARNRWLLILSYYSWKTILVLSPAFFLYELGLVGFVIRRNVWKSYLKALAWLLTHPVLILEKRRRIQQLKRLNDASLLVAGDLNFVPGLSQSTLERVIIQSLTTFLTTYWNCVKTFL</sequence>
<dbReference type="CDD" id="cd04186">
    <property type="entry name" value="GT_2_like_c"/>
    <property type="match status" value="1"/>
</dbReference>
<keyword evidence="7" id="KW-1185">Reference proteome</keyword>
<dbReference type="AlphaFoldDB" id="A0A081BXF1"/>
<dbReference type="Proteomes" id="UP000030661">
    <property type="component" value="Unassembled WGS sequence"/>
</dbReference>
<dbReference type="InterPro" id="IPR029044">
    <property type="entry name" value="Nucleotide-diphossugar_trans"/>
</dbReference>
<feature type="domain" description="Glycosyltransferase 2-like" evidence="5">
    <location>
        <begin position="18"/>
        <end position="140"/>
    </location>
</feature>
<evidence type="ECO:0000256" key="1">
    <source>
        <dbReference type="ARBA" id="ARBA00006739"/>
    </source>
</evidence>
<evidence type="ECO:0000256" key="4">
    <source>
        <dbReference type="SAM" id="Phobius"/>
    </source>
</evidence>
<dbReference type="SUPFAM" id="SSF53448">
    <property type="entry name" value="Nucleotide-diphospho-sugar transferases"/>
    <property type="match status" value="1"/>
</dbReference>
<dbReference type="InterPro" id="IPR001173">
    <property type="entry name" value="Glyco_trans_2-like"/>
</dbReference>
<dbReference type="Gene3D" id="3.90.550.10">
    <property type="entry name" value="Spore Coat Polysaccharide Biosynthesis Protein SpsA, Chain A"/>
    <property type="match status" value="1"/>
</dbReference>
<evidence type="ECO:0000259" key="5">
    <source>
        <dbReference type="Pfam" id="PF00535"/>
    </source>
</evidence>
<accession>A0A081BXF1</accession>
<name>A0A081BXF1_VECG1</name>
<evidence type="ECO:0000256" key="2">
    <source>
        <dbReference type="ARBA" id="ARBA00022676"/>
    </source>
</evidence>
<evidence type="ECO:0000313" key="7">
    <source>
        <dbReference type="Proteomes" id="UP000030661"/>
    </source>
</evidence>
<feature type="transmembrane region" description="Helical" evidence="4">
    <location>
        <begin position="267"/>
        <end position="292"/>
    </location>
</feature>
<protein>
    <submittedName>
        <fullName evidence="6">Glycosyl transferase family 2</fullName>
    </submittedName>
</protein>
<dbReference type="GO" id="GO:0016757">
    <property type="term" value="F:glycosyltransferase activity"/>
    <property type="evidence" value="ECO:0007669"/>
    <property type="project" value="UniProtKB-KW"/>
</dbReference>
<keyword evidence="4" id="KW-0472">Membrane</keyword>
<dbReference type="PANTHER" id="PTHR43179">
    <property type="entry name" value="RHAMNOSYLTRANSFERASE WBBL"/>
    <property type="match status" value="1"/>
</dbReference>
<comment type="similarity">
    <text evidence="1">Belongs to the glycosyltransferase 2 family.</text>
</comment>
<evidence type="ECO:0000256" key="3">
    <source>
        <dbReference type="ARBA" id="ARBA00022679"/>
    </source>
</evidence>
<reference evidence="6" key="1">
    <citation type="journal article" date="2015" name="PeerJ">
        <title>First genomic representation of candidate bacterial phylum KSB3 points to enhanced environmental sensing as a trigger of wastewater bulking.</title>
        <authorList>
            <person name="Sekiguchi Y."/>
            <person name="Ohashi A."/>
            <person name="Parks D.H."/>
            <person name="Yamauchi T."/>
            <person name="Tyson G.W."/>
            <person name="Hugenholtz P."/>
        </authorList>
    </citation>
    <scope>NUCLEOTIDE SEQUENCE [LARGE SCALE GENOMIC DNA]</scope>
</reference>
<dbReference type="Pfam" id="PF00535">
    <property type="entry name" value="Glycos_transf_2"/>
    <property type="match status" value="1"/>
</dbReference>
<keyword evidence="2" id="KW-0328">Glycosyltransferase</keyword>